<dbReference type="PANTHER" id="PTHR39583:SF2">
    <property type="entry name" value="TYPE II SECRETION SYSTEM PROTEIN J"/>
    <property type="match status" value="1"/>
</dbReference>
<keyword evidence="5" id="KW-0488">Methylation</keyword>
<dbReference type="SUPFAM" id="SSF54523">
    <property type="entry name" value="Pili subunits"/>
    <property type="match status" value="1"/>
</dbReference>
<name>A0A3B1BEG7_9ZZZZ</name>
<proteinExistence type="inferred from homology"/>
<evidence type="ECO:0000256" key="4">
    <source>
        <dbReference type="ARBA" id="ARBA00022475"/>
    </source>
</evidence>
<dbReference type="GO" id="GO:0015628">
    <property type="term" value="P:protein secretion by the type II secretion system"/>
    <property type="evidence" value="ECO:0007669"/>
    <property type="project" value="InterPro"/>
</dbReference>
<evidence type="ECO:0000256" key="7">
    <source>
        <dbReference type="ARBA" id="ARBA00022692"/>
    </source>
</evidence>
<evidence type="ECO:0000256" key="3">
    <source>
        <dbReference type="ARBA" id="ARBA00021539"/>
    </source>
</evidence>
<dbReference type="InterPro" id="IPR051621">
    <property type="entry name" value="T2SS_protein_J"/>
</dbReference>
<accession>A0A3B1BEG7</accession>
<dbReference type="InterPro" id="IPR010055">
    <property type="entry name" value="T2SS_protein-GspJ"/>
</dbReference>
<evidence type="ECO:0000256" key="1">
    <source>
        <dbReference type="ARBA" id="ARBA00004377"/>
    </source>
</evidence>
<dbReference type="GO" id="GO:0015627">
    <property type="term" value="C:type II protein secretion system complex"/>
    <property type="evidence" value="ECO:0007669"/>
    <property type="project" value="InterPro"/>
</dbReference>
<dbReference type="Pfam" id="PF11612">
    <property type="entry name" value="T2SSJ"/>
    <property type="match status" value="1"/>
</dbReference>
<comment type="similarity">
    <text evidence="2">Belongs to the GSP J family.</text>
</comment>
<gene>
    <name evidence="11" type="ORF">MNBD_GAMMA24-890</name>
</gene>
<dbReference type="NCBIfam" id="TIGR02532">
    <property type="entry name" value="IV_pilin_GFxxxE"/>
    <property type="match status" value="1"/>
</dbReference>
<evidence type="ECO:0000256" key="8">
    <source>
        <dbReference type="ARBA" id="ARBA00022989"/>
    </source>
</evidence>
<evidence type="ECO:0000256" key="10">
    <source>
        <dbReference type="SAM" id="Phobius"/>
    </source>
</evidence>
<dbReference type="Gene3D" id="2.10.70.20">
    <property type="entry name" value="gspk-gspi-gspj complex like domains"/>
    <property type="match status" value="1"/>
</dbReference>
<protein>
    <recommendedName>
        <fullName evidence="3">Type II secretion system protein J</fullName>
    </recommendedName>
</protein>
<keyword evidence="8 10" id="KW-1133">Transmembrane helix</keyword>
<dbReference type="PANTHER" id="PTHR39583">
    <property type="entry name" value="TYPE II SECRETION SYSTEM PROTEIN J-RELATED"/>
    <property type="match status" value="1"/>
</dbReference>
<keyword evidence="4" id="KW-1003">Cell membrane</keyword>
<feature type="transmembrane region" description="Helical" evidence="10">
    <location>
        <begin position="12"/>
        <end position="35"/>
    </location>
</feature>
<evidence type="ECO:0000256" key="9">
    <source>
        <dbReference type="ARBA" id="ARBA00023136"/>
    </source>
</evidence>
<dbReference type="EMBL" id="UOFZ01000176">
    <property type="protein sequence ID" value="VAX14512.1"/>
    <property type="molecule type" value="Genomic_DNA"/>
</dbReference>
<dbReference type="InterPro" id="IPR012902">
    <property type="entry name" value="N_methyl_site"/>
</dbReference>
<keyword evidence="9 10" id="KW-0472">Membrane</keyword>
<evidence type="ECO:0000256" key="6">
    <source>
        <dbReference type="ARBA" id="ARBA00022519"/>
    </source>
</evidence>
<sequence length="227" mass="25660">MRKPTDSRNKGFTLLELLVAMSIFALLAIMAYAGLGTVLDTRRVLEQNMDRLAELQKTVLFIRRDLSQIVNRGIRNQYGDYQPALSASALNVGLDAPVIEFTHTGYSNPLGIKRSHLQRVAYHLKDHVLYRDSWQVLDRAQDSRPYKARLCDKVESIGFRYMDKNGQWHTQWPPANNTGSIQPGNNTQKKGIVKVRTSLLPRAVEVSLKLSDWGTITQLLQLPGNST</sequence>
<dbReference type="InterPro" id="IPR045584">
    <property type="entry name" value="Pilin-like"/>
</dbReference>
<dbReference type="NCBIfam" id="TIGR01711">
    <property type="entry name" value="gspJ"/>
    <property type="match status" value="1"/>
</dbReference>
<dbReference type="GO" id="GO:0005886">
    <property type="term" value="C:plasma membrane"/>
    <property type="evidence" value="ECO:0007669"/>
    <property type="project" value="UniProtKB-SubCell"/>
</dbReference>
<reference evidence="11" key="1">
    <citation type="submission" date="2018-06" db="EMBL/GenBank/DDBJ databases">
        <authorList>
            <person name="Zhirakovskaya E."/>
        </authorList>
    </citation>
    <scope>NUCLEOTIDE SEQUENCE</scope>
</reference>
<dbReference type="Pfam" id="PF07963">
    <property type="entry name" value="N_methyl"/>
    <property type="match status" value="1"/>
</dbReference>
<comment type="subcellular location">
    <subcellularLocation>
        <location evidence="1">Cell inner membrane</location>
        <topology evidence="1">Single-pass membrane protein</topology>
    </subcellularLocation>
</comment>
<dbReference type="Gene3D" id="3.10.610.10">
    <property type="entry name" value="GSPII I/J protein-like"/>
    <property type="match status" value="1"/>
</dbReference>
<dbReference type="PROSITE" id="PS00409">
    <property type="entry name" value="PROKAR_NTER_METHYL"/>
    <property type="match status" value="1"/>
</dbReference>
<evidence type="ECO:0000313" key="11">
    <source>
        <dbReference type="EMBL" id="VAX14512.1"/>
    </source>
</evidence>
<evidence type="ECO:0000256" key="2">
    <source>
        <dbReference type="ARBA" id="ARBA00011084"/>
    </source>
</evidence>
<dbReference type="AlphaFoldDB" id="A0A3B1BEG7"/>
<evidence type="ECO:0000256" key="5">
    <source>
        <dbReference type="ARBA" id="ARBA00022481"/>
    </source>
</evidence>
<keyword evidence="7 10" id="KW-0812">Transmembrane</keyword>
<organism evidence="11">
    <name type="scientific">hydrothermal vent metagenome</name>
    <dbReference type="NCBI Taxonomy" id="652676"/>
    <lineage>
        <taxon>unclassified sequences</taxon>
        <taxon>metagenomes</taxon>
        <taxon>ecological metagenomes</taxon>
    </lineage>
</organism>
<keyword evidence="6" id="KW-0997">Cell inner membrane</keyword>